<dbReference type="PROSITE" id="PS50088">
    <property type="entry name" value="ANK_REPEAT"/>
    <property type="match status" value="1"/>
</dbReference>
<dbReference type="Gene3D" id="1.25.40.20">
    <property type="entry name" value="Ankyrin repeat-containing domain"/>
    <property type="match status" value="1"/>
</dbReference>
<dbReference type="SUPFAM" id="SSF48403">
    <property type="entry name" value="Ankyrin repeat"/>
    <property type="match status" value="1"/>
</dbReference>
<dbReference type="InterPro" id="IPR053080">
    <property type="entry name" value="PP1_regulatory_subunit_27"/>
</dbReference>
<dbReference type="InterPro" id="IPR002110">
    <property type="entry name" value="Ankyrin_rpt"/>
</dbReference>
<dbReference type="EMBL" id="UGNV01000001">
    <property type="protein sequence ID" value="STX27956.1"/>
    <property type="molecule type" value="Genomic_DNA"/>
</dbReference>
<organism evidence="2 3">
    <name type="scientific">Legionella beliardensis</name>
    <dbReference type="NCBI Taxonomy" id="91822"/>
    <lineage>
        <taxon>Bacteria</taxon>
        <taxon>Pseudomonadati</taxon>
        <taxon>Pseudomonadota</taxon>
        <taxon>Gammaproteobacteria</taxon>
        <taxon>Legionellales</taxon>
        <taxon>Legionellaceae</taxon>
        <taxon>Legionella</taxon>
    </lineage>
</organism>
<name>A0A378I060_9GAMM</name>
<sequence length="365" mass="41722">MTKLSHKDLVNLDKVLGYPSMEKGVCRGFSCMWAQAVLAQDEASFFDRLDFIGSYARDFDRLRRELEQAREQVKSKKPLDERSQKLLQILLFYDGMQLYLNPAEYKELFRGEYVLQGQLTTIYLLAKSTQLEQIDLSVLLHKPYAFTRESLTSYLNQIAGLVTESQSEYPILLGGTGHSVCLKYNKDNHKWHYLDTNNFKKDANDHRYVRELSVTETVESIFQSLKAGNHAVFTTTVLTSATQDSIAMEEGFLKFHENYPMSANLSVMYNRLGVGILYLSCKDGHLAMVQELIKQKGIDINKAQVDSITPLWIACQNGYLAIVQELVVQEKIDINKPDKYGITPLYIVCQDSNELIVELLLEQKA</sequence>
<keyword evidence="3" id="KW-1185">Reference proteome</keyword>
<dbReference type="PANTHER" id="PTHR46899:SF3">
    <property type="entry name" value="PROTEIN PHOSPHATASE 1 REGULATORY SUBUNIT 27"/>
    <property type="match status" value="1"/>
</dbReference>
<dbReference type="Pfam" id="PF12796">
    <property type="entry name" value="Ank_2"/>
    <property type="match status" value="1"/>
</dbReference>
<dbReference type="InterPro" id="IPR036770">
    <property type="entry name" value="Ankyrin_rpt-contain_sf"/>
</dbReference>
<gene>
    <name evidence="2" type="ORF">NCTC13315_00478</name>
</gene>
<reference evidence="2 3" key="1">
    <citation type="submission" date="2018-06" db="EMBL/GenBank/DDBJ databases">
        <authorList>
            <consortium name="Pathogen Informatics"/>
            <person name="Doyle S."/>
        </authorList>
    </citation>
    <scope>NUCLEOTIDE SEQUENCE [LARGE SCALE GENOMIC DNA]</scope>
    <source>
        <strain evidence="2 3">NCTC13315</strain>
    </source>
</reference>
<dbReference type="SMART" id="SM00248">
    <property type="entry name" value="ANK"/>
    <property type="match status" value="3"/>
</dbReference>
<feature type="repeat" description="ANK" evidence="1">
    <location>
        <begin position="340"/>
        <end position="365"/>
    </location>
</feature>
<dbReference type="PROSITE" id="PS50297">
    <property type="entry name" value="ANK_REP_REGION"/>
    <property type="match status" value="1"/>
</dbReference>
<dbReference type="RefSeq" id="WP_115301741.1">
    <property type="nucleotide sequence ID" value="NZ_CAAAHO010000006.1"/>
</dbReference>
<protein>
    <submittedName>
        <fullName evidence="2">Ankyrin repeat-containing protein</fullName>
    </submittedName>
</protein>
<evidence type="ECO:0000313" key="2">
    <source>
        <dbReference type="EMBL" id="STX27956.1"/>
    </source>
</evidence>
<accession>A0A378I060</accession>
<proteinExistence type="predicted"/>
<dbReference type="AlphaFoldDB" id="A0A378I060"/>
<dbReference type="OrthoDB" id="5649730at2"/>
<evidence type="ECO:0000313" key="3">
    <source>
        <dbReference type="Proteomes" id="UP000254968"/>
    </source>
</evidence>
<keyword evidence="1" id="KW-0040">ANK repeat</keyword>
<dbReference type="Proteomes" id="UP000254968">
    <property type="component" value="Unassembled WGS sequence"/>
</dbReference>
<dbReference type="PANTHER" id="PTHR46899">
    <property type="entry name" value="PROTEIN PHOSPHATASE 1 REGULATORY SUBUNIT 27"/>
    <property type="match status" value="1"/>
</dbReference>
<evidence type="ECO:0000256" key="1">
    <source>
        <dbReference type="PROSITE-ProRule" id="PRU00023"/>
    </source>
</evidence>